<evidence type="ECO:0000313" key="14">
    <source>
        <dbReference type="EMBL" id="PLT11513.1"/>
    </source>
</evidence>
<dbReference type="GO" id="GO:0006094">
    <property type="term" value="P:gluconeogenesis"/>
    <property type="evidence" value="ECO:0007669"/>
    <property type="project" value="UniProtKB-UniRule"/>
</dbReference>
<dbReference type="Proteomes" id="UP000235119">
    <property type="component" value="Unassembled WGS sequence"/>
</dbReference>
<evidence type="ECO:0000256" key="5">
    <source>
        <dbReference type="PIRSR" id="PIRSR613078-1"/>
    </source>
</evidence>
<reference evidence="15 22" key="5">
    <citation type="submission" date="2019-12" db="EMBL/GenBank/DDBJ databases">
        <title>Complete Genome Sequences of Lactobacillus strains, C25 and P38, Isolated from Chicken Cecum.</title>
        <authorList>
            <person name="Hassan H.M."/>
            <person name="Mendoza M."/>
            <person name="Rezvani M."/>
            <person name="Koci M.D."/>
            <person name="Dickey A.N."/>
            <person name="Scholl E.H."/>
        </authorList>
    </citation>
    <scope>NUCLEOTIDE SEQUENCE [LARGE SCALE GENOMIC DNA]</scope>
    <source>
        <strain evidence="15 22">C25</strain>
    </source>
</reference>
<feature type="binding site" evidence="4 6">
    <location>
        <begin position="21"/>
        <end position="22"/>
    </location>
    <ligand>
        <name>substrate</name>
    </ligand>
</feature>
<feature type="binding site" evidence="4 6">
    <location>
        <begin position="115"/>
        <end position="116"/>
    </location>
    <ligand>
        <name>substrate</name>
    </ligand>
</feature>
<dbReference type="InterPro" id="IPR013078">
    <property type="entry name" value="His_Pase_superF_clade-1"/>
</dbReference>
<dbReference type="SUPFAM" id="SSF53254">
    <property type="entry name" value="Phosphoglycerate mutase-like"/>
    <property type="match status" value="1"/>
</dbReference>
<reference evidence="16 23" key="6">
    <citation type="submission" date="2020-01" db="EMBL/GenBank/DDBJ databases">
        <title>Complete and circular genome sequences of six lactobacillus isolates from horses.</title>
        <authorList>
            <person name="Hassan H.M."/>
        </authorList>
    </citation>
    <scope>NUCLEOTIDE SEQUENCE [LARGE SCALE GENOMIC DNA]</scope>
    <source>
        <strain evidence="16 23">1D</strain>
    </source>
</reference>
<evidence type="ECO:0000256" key="1">
    <source>
        <dbReference type="ARBA" id="ARBA00006717"/>
    </source>
</evidence>
<comment type="function">
    <text evidence="4 8">Catalyzes the interconversion of 2-phosphoglycerate and 3-phosphoglycerate.</text>
</comment>
<dbReference type="Proteomes" id="UP000322051">
    <property type="component" value="Unassembled WGS sequence"/>
</dbReference>
<dbReference type="CDD" id="cd07067">
    <property type="entry name" value="HP_PGM_like"/>
    <property type="match status" value="1"/>
</dbReference>
<dbReference type="EMBL" id="PKIW01000016">
    <property type="protein sequence ID" value="PLT11513.1"/>
    <property type="molecule type" value="Genomic_DNA"/>
</dbReference>
<dbReference type="EMBL" id="CP047415">
    <property type="protein sequence ID" value="QLL73217.1"/>
    <property type="molecule type" value="Genomic_DNA"/>
</dbReference>
<evidence type="ECO:0000256" key="2">
    <source>
        <dbReference type="ARBA" id="ARBA00023152"/>
    </source>
</evidence>
<reference evidence="14 18" key="2">
    <citation type="submission" date="2017-12" db="EMBL/GenBank/DDBJ databases">
        <title>Phylogenetic diversity of female urinary microbiome.</title>
        <authorList>
            <person name="Thomas-White K."/>
            <person name="Wolfe A.J."/>
        </authorList>
    </citation>
    <scope>NUCLEOTIDE SEQUENCE [LARGE SCALE GENOMIC DNA]</scope>
    <source>
        <strain evidence="14 18">UMB0085</strain>
    </source>
</reference>
<proteinExistence type="inferred from homology"/>
<dbReference type="GO" id="GO:0004619">
    <property type="term" value="F:phosphoglycerate mutase activity"/>
    <property type="evidence" value="ECO:0007669"/>
    <property type="project" value="UniProtKB-UniRule"/>
</dbReference>
<dbReference type="PATRIC" id="fig|47770.28.peg.216"/>
<comment type="similarity">
    <text evidence="1 4">Belongs to the phosphoglycerate mutase family. BPG-dependent PGAM subfamily.</text>
</comment>
<evidence type="ECO:0000313" key="23">
    <source>
        <dbReference type="Proteomes" id="UP000510660"/>
    </source>
</evidence>
<evidence type="ECO:0000313" key="9">
    <source>
        <dbReference type="EMBL" id="KAA8799641.1"/>
    </source>
</evidence>
<dbReference type="Gene3D" id="3.40.50.1240">
    <property type="entry name" value="Phosphoglycerate mutase-like"/>
    <property type="match status" value="1"/>
</dbReference>
<evidence type="ECO:0000313" key="10">
    <source>
        <dbReference type="EMBL" id="KAA8813159.1"/>
    </source>
</evidence>
<evidence type="ECO:0000313" key="11">
    <source>
        <dbReference type="EMBL" id="KAB1978169.1"/>
    </source>
</evidence>
<dbReference type="InterPro" id="IPR029033">
    <property type="entry name" value="His_PPase_superfam"/>
</dbReference>
<evidence type="ECO:0000256" key="6">
    <source>
        <dbReference type="PIRSR" id="PIRSR613078-2"/>
    </source>
</evidence>
<feature type="binding site" evidence="4 6">
    <location>
        <begin position="88"/>
        <end position="91"/>
    </location>
    <ligand>
        <name>substrate</name>
    </ligand>
</feature>
<dbReference type="NCBIfam" id="TIGR01258">
    <property type="entry name" value="pgm_1"/>
    <property type="match status" value="1"/>
</dbReference>
<reference evidence="11 21" key="4">
    <citation type="submission" date="2019-09" db="EMBL/GenBank/DDBJ databases">
        <title>Investigation of probiotic properties of different lactic acid bacteria.</title>
        <authorList>
            <person name="Jaomanjaka F."/>
            <person name="Blanc P."/>
        </authorList>
    </citation>
    <scope>NUCLEOTIDE SEQUENCE [LARGE SCALE GENOMIC DNA]</scope>
    <source>
        <strain evidence="11 21">BIO6272</strain>
    </source>
</reference>
<dbReference type="GO" id="GO:0006096">
    <property type="term" value="P:glycolytic process"/>
    <property type="evidence" value="ECO:0007669"/>
    <property type="project" value="UniProtKB-UniRule"/>
</dbReference>
<dbReference type="AlphaFoldDB" id="A0A109DEX2"/>
<evidence type="ECO:0000256" key="8">
    <source>
        <dbReference type="RuleBase" id="RU004512"/>
    </source>
</evidence>
<evidence type="ECO:0000313" key="20">
    <source>
        <dbReference type="Proteomes" id="UP000324504"/>
    </source>
</evidence>
<dbReference type="Proteomes" id="UP000067598">
    <property type="component" value="Unassembled WGS sequence"/>
</dbReference>
<comment type="pathway">
    <text evidence="4 8">Carbohydrate degradation; glycolysis; pyruvate from D-glyceraldehyde 3-phosphate: step 3/5.</text>
</comment>
<feature type="binding site" evidence="4 6">
    <location>
        <begin position="8"/>
        <end position="15"/>
    </location>
    <ligand>
        <name>substrate</name>
    </ligand>
</feature>
<dbReference type="Proteomes" id="UP000510660">
    <property type="component" value="Chromosome"/>
</dbReference>
<feature type="active site" description="Tele-phosphohistidine intermediate" evidence="4 5">
    <location>
        <position position="9"/>
    </location>
</feature>
<evidence type="ECO:0000313" key="18">
    <source>
        <dbReference type="Proteomes" id="UP000235119"/>
    </source>
</evidence>
<evidence type="ECO:0000313" key="15">
    <source>
        <dbReference type="EMBL" id="QHQ67461.1"/>
    </source>
</evidence>
<feature type="binding site" evidence="4 6">
    <location>
        <position position="99"/>
    </location>
    <ligand>
        <name>substrate</name>
    </ligand>
</feature>
<accession>A0A109DEX2</accession>
<keyword evidence="3 4" id="KW-0413">Isomerase</keyword>
<dbReference type="EC" id="5.4.2.11" evidence="4 8"/>
<evidence type="ECO:0000313" key="17">
    <source>
        <dbReference type="Proteomes" id="UP000067598"/>
    </source>
</evidence>
<sequence>MAKLVLVRHGESVANAANVYTGWNDVPLTKKGEEQAEKAGELIKTISDFAPTHIHTSVLSRAIVTANIVADVCNLLWLPMTKTWRLNERHYGALRGLNKDISRKVFGVEQVLLWRRSFDSVPPKQGSPMIDRRYKHFDQHLMPRAESLHQTQKRLMPYYYDHIASRLMNGEDQLIVAHGSSLRALIKKLEQINDHDIVKLEVPNAEPIVYTMDEHLKIINKQILRK</sequence>
<dbReference type="EMBL" id="WBOB01000003">
    <property type="protein sequence ID" value="KAB1978169.1"/>
    <property type="molecule type" value="Genomic_DNA"/>
</dbReference>
<dbReference type="GeneID" id="69822744"/>
<dbReference type="Proteomes" id="UP000324504">
    <property type="component" value="Unassembled WGS sequence"/>
</dbReference>
<dbReference type="Proteomes" id="UP000430323">
    <property type="component" value="Unassembled WGS sequence"/>
</dbReference>
<evidence type="ECO:0000256" key="7">
    <source>
        <dbReference type="PIRSR" id="PIRSR613078-3"/>
    </source>
</evidence>
<dbReference type="Proteomes" id="UP001230300">
    <property type="component" value="Unassembled WGS sequence"/>
</dbReference>
<dbReference type="Proteomes" id="UP000464915">
    <property type="component" value="Chromosome"/>
</dbReference>
<evidence type="ECO:0000313" key="12">
    <source>
        <dbReference type="EMBL" id="KWU04187.1"/>
    </source>
</evidence>
<reference evidence="19 20" key="3">
    <citation type="submission" date="2019-09" db="EMBL/GenBank/DDBJ databases">
        <title>Comparative analysis of L. crispatus genomes revealed niche specific adaptation to different host and body sites.</title>
        <authorList>
            <person name="Pan M."/>
            <person name="Hidalgo-Cantabrana C."/>
            <person name="Barrangou R."/>
        </authorList>
    </citation>
    <scope>NUCLEOTIDE SEQUENCE [LARGE SCALE GENOMIC DNA]</scope>
    <source>
        <strain evidence="10 20">NCK2488</strain>
        <strain evidence="9 19">NCK973</strain>
    </source>
</reference>
<dbReference type="HAMAP" id="MF_01039">
    <property type="entry name" value="PGAM_GpmA"/>
    <property type="match status" value="1"/>
</dbReference>
<evidence type="ECO:0000313" key="16">
    <source>
        <dbReference type="EMBL" id="QLL73217.1"/>
    </source>
</evidence>
<evidence type="ECO:0000313" key="21">
    <source>
        <dbReference type="Proteomes" id="UP000430323"/>
    </source>
</evidence>
<keyword evidence="4" id="KW-0312">Gluconeogenesis</keyword>
<dbReference type="EMBL" id="JASOGN010000004">
    <property type="protein sequence ID" value="MDK6501964.1"/>
    <property type="molecule type" value="Genomic_DNA"/>
</dbReference>
<name>A0A109DEX2_9LACO</name>
<dbReference type="PANTHER" id="PTHR11931">
    <property type="entry name" value="PHOSPHOGLYCERATE MUTASE"/>
    <property type="match status" value="1"/>
</dbReference>
<dbReference type="SMART" id="SM00855">
    <property type="entry name" value="PGAM"/>
    <property type="match status" value="1"/>
</dbReference>
<evidence type="ECO:0000256" key="3">
    <source>
        <dbReference type="ARBA" id="ARBA00023235"/>
    </source>
</evidence>
<accession>A0A6P1TVJ6</accession>
<dbReference type="EMBL" id="CP047142">
    <property type="protein sequence ID" value="QHQ67461.1"/>
    <property type="molecule type" value="Genomic_DNA"/>
</dbReference>
<gene>
    <name evidence="4" type="primary">gpmA</name>
    <name evidence="12" type="ORF">AEL95_04020</name>
    <name evidence="14" type="ORF">CYJ79_04505</name>
    <name evidence="9" type="ORF">F1C02_00480</name>
    <name evidence="10" type="ORF">F1C09_03350</name>
    <name evidence="11" type="ORF">F8251_01575</name>
    <name evidence="15" type="ORF">GSR61_01930</name>
    <name evidence="16" type="ORF">GTO85_01750</name>
    <name evidence="13" type="ORF">QP235_01870</name>
</gene>
<comment type="caution">
    <text evidence="4">Lacks conserved residue(s) required for the propagation of feature annotation.</text>
</comment>
<dbReference type="RefSeq" id="WP_005724199.1">
    <property type="nucleotide sequence ID" value="NZ_AP025162.1"/>
</dbReference>
<organism evidence="12 17">
    <name type="scientific">Lactobacillus crispatus</name>
    <dbReference type="NCBI Taxonomy" id="47770"/>
    <lineage>
        <taxon>Bacteria</taxon>
        <taxon>Bacillati</taxon>
        <taxon>Bacillota</taxon>
        <taxon>Bacilli</taxon>
        <taxon>Lactobacillales</taxon>
        <taxon>Lactobacillaceae</taxon>
        <taxon>Lactobacillus</taxon>
    </lineage>
</organism>
<reference evidence="12 17" key="1">
    <citation type="journal article" date="2016" name="Microbiology (Mosc.)">
        <title>Comparison of Lactobacillus crispatus isolates from Lactobacillus-dominated vaginal microbiomes with isolates from microbiomes containing bacterial vaginosis-associated bacteria.</title>
        <authorList>
            <person name="Abdelmaksoud A.A."/>
            <person name="Koparde V.N."/>
            <person name="Sheth N.U."/>
            <person name="Serrano M.G."/>
            <person name="Glascock A.L."/>
            <person name="Fettweis J.M."/>
            <person name="Strauss Iii J.F."/>
            <person name="Buck G.A."/>
            <person name="Jefferson K.K."/>
        </authorList>
    </citation>
    <scope>NUCLEOTIDE SEQUENCE [LARGE SCALE GENOMIC DNA]</scope>
    <source>
        <strain evidence="12 17">VMC3</strain>
    </source>
</reference>
<feature type="binding site" evidence="4 6">
    <location>
        <position position="61"/>
    </location>
    <ligand>
        <name>substrate</name>
    </ligand>
</feature>
<dbReference type="EMBL" id="VUAV01000012">
    <property type="protein sequence ID" value="KAA8813159.1"/>
    <property type="molecule type" value="Genomic_DNA"/>
</dbReference>
<evidence type="ECO:0000313" key="22">
    <source>
        <dbReference type="Proteomes" id="UP000464915"/>
    </source>
</evidence>
<dbReference type="InterPro" id="IPR001345">
    <property type="entry name" value="PG/BPGM_mutase_AS"/>
</dbReference>
<feature type="site" description="Transition state stabilizer" evidence="4 7">
    <location>
        <position position="178"/>
    </location>
</feature>
<evidence type="ECO:0000313" key="19">
    <source>
        <dbReference type="Proteomes" id="UP000322051"/>
    </source>
</evidence>
<dbReference type="UniPathway" id="UPA00109">
    <property type="reaction ID" value="UER00186"/>
</dbReference>
<dbReference type="PROSITE" id="PS00175">
    <property type="entry name" value="PG_MUTASE"/>
    <property type="match status" value="1"/>
</dbReference>
<reference evidence="13" key="7">
    <citation type="submission" date="2023-05" db="EMBL/GenBank/DDBJ databases">
        <title>Cataloging the Phylogenetic Diversity of Human Bladder Bacteria.</title>
        <authorList>
            <person name="Du J."/>
        </authorList>
    </citation>
    <scope>NUCLEOTIDE SEQUENCE</scope>
    <source>
        <strain evidence="13">UMB9226</strain>
    </source>
</reference>
<evidence type="ECO:0000256" key="4">
    <source>
        <dbReference type="HAMAP-Rule" id="MF_01039"/>
    </source>
</evidence>
<comment type="catalytic activity">
    <reaction evidence="4 8">
        <text>(2R)-2-phosphoglycerate = (2R)-3-phosphoglycerate</text>
        <dbReference type="Rhea" id="RHEA:15901"/>
        <dbReference type="ChEBI" id="CHEBI:58272"/>
        <dbReference type="ChEBI" id="CHEBI:58289"/>
        <dbReference type="EC" id="5.4.2.11"/>
    </reaction>
</comment>
<dbReference type="EMBL" id="VUAO01000001">
    <property type="protein sequence ID" value="KAA8799641.1"/>
    <property type="molecule type" value="Genomic_DNA"/>
</dbReference>
<dbReference type="InterPro" id="IPR005952">
    <property type="entry name" value="Phosphogly_mut1"/>
</dbReference>
<dbReference type="OMA" id="TGWHDVP"/>
<evidence type="ECO:0000313" key="13">
    <source>
        <dbReference type="EMBL" id="MDK6501964.1"/>
    </source>
</evidence>
<keyword evidence="2 4" id="KW-0324">Glycolysis</keyword>
<feature type="active site" description="Proton donor/acceptor" evidence="4 5">
    <location>
        <position position="88"/>
    </location>
</feature>
<dbReference type="EMBL" id="LJGP01000013">
    <property type="protein sequence ID" value="KWU04187.1"/>
    <property type="molecule type" value="Genomic_DNA"/>
</dbReference>
<protein>
    <recommendedName>
        <fullName evidence="4 8">2,3-bisphosphoglycerate-dependent phosphoglycerate mutase</fullName>
        <shortName evidence="4">BPG-dependent PGAM</shortName>
        <shortName evidence="4">PGAM</shortName>
        <shortName evidence="4">Phosphoglyceromutase</shortName>
        <shortName evidence="4">dPGM</shortName>
        <ecNumber evidence="4 8">5.4.2.11</ecNumber>
    </recommendedName>
</protein>
<dbReference type="Pfam" id="PF00300">
    <property type="entry name" value="His_Phos_1"/>
    <property type="match status" value="1"/>
</dbReference>